<sequence length="759" mass="79307">MTAARVLDRRTLLARAGLLAAAAAIPRPAGAATTRINALIARMTIEEKAGQLSCFNDEIRPVGAVFNPVVNAQGAAAQLADIRAGRIGMLFNGYGAQGAIRAQEAALASRLRIPLLFAADLIHGCRTIFPIPLGEAAAFDGDLSRRVARAVAVEARAAGIHWTFAPVVDVARDQRWGRVAEGAGEDVALNVALAVARVRGFQGAGLSGADALAATPKHFAGYAEVRGGMEYGAVDMSDAQLREVVLPPFAAAFRAGAAATMAAFTAFNGIPATANRHLLTDILREDLGFTGVCVSDYDADRELIAHGVAADEADAARLAILAGIDMSMQSGLFQRHLPALVASGAVPIAVVDRAVARVLALKDAFGLFDDPFRGLRQPAAPPPTAPPPTALAREAATRSIVLLRNEGAVLPLAPATRVALIGPFGADRTHLNGPWSFAGRAEDGVDLATAIRPLVVEPGSGIHHPLPGGIDRAVAAARAADVVLLAIGEGADMSGEGNSRVAITVPAAQQALAEAVAATGKPLVILLRHGRALALEGAVRDAPAILATWFLGAQTGHAVADILFGRAEPSGRLPVSFPFATGQQPWSYDRPATGRPAPDDAPLAPGRAHWRDAPDRALFPFGAGLSYTRFALDRVRVPATIPYGAPVPVSVRVRNIGPRPGLACIRLDIHDRVASRIRPVWQMKRWLRLSLAPRAARHVTFTLTPDDLALITPTGHPSVEPGAFDIRLSEGMEATAFTSFTVTPHDAPILEINGGSSVP</sequence>
<proteinExistence type="inferred from homology"/>
<dbReference type="Gene3D" id="2.60.40.10">
    <property type="entry name" value="Immunoglobulins"/>
    <property type="match status" value="1"/>
</dbReference>
<dbReference type="InterPro" id="IPR017853">
    <property type="entry name" value="GH"/>
</dbReference>
<dbReference type="InterPro" id="IPR026891">
    <property type="entry name" value="Fn3-like"/>
</dbReference>
<dbReference type="InterPro" id="IPR013783">
    <property type="entry name" value="Ig-like_fold"/>
</dbReference>
<dbReference type="PANTHER" id="PTHR30620">
    <property type="entry name" value="PERIPLASMIC BETA-GLUCOSIDASE-RELATED"/>
    <property type="match status" value="1"/>
</dbReference>
<dbReference type="EC" id="3.2.1.21" evidence="3"/>
<evidence type="ECO:0000256" key="4">
    <source>
        <dbReference type="ARBA" id="ARBA00022729"/>
    </source>
</evidence>
<dbReference type="Pfam" id="PF14310">
    <property type="entry name" value="Fn3-like"/>
    <property type="match status" value="1"/>
</dbReference>
<dbReference type="SUPFAM" id="SSF52279">
    <property type="entry name" value="Beta-D-glucan exohydrolase, C-terminal domain"/>
    <property type="match status" value="1"/>
</dbReference>
<dbReference type="InterPro" id="IPR036962">
    <property type="entry name" value="Glyco_hydro_3_N_sf"/>
</dbReference>
<dbReference type="Proteomes" id="UP000323502">
    <property type="component" value="Unassembled WGS sequence"/>
</dbReference>
<evidence type="ECO:0000256" key="2">
    <source>
        <dbReference type="ARBA" id="ARBA00005336"/>
    </source>
</evidence>
<evidence type="ECO:0000313" key="8">
    <source>
        <dbReference type="EMBL" id="SDF44506.1"/>
    </source>
</evidence>
<accession>A0A1G7L574</accession>
<evidence type="ECO:0000256" key="6">
    <source>
        <dbReference type="ARBA" id="ARBA00023295"/>
    </source>
</evidence>
<evidence type="ECO:0000256" key="5">
    <source>
        <dbReference type="ARBA" id="ARBA00022801"/>
    </source>
</evidence>
<feature type="domain" description="Fibronectin type III-like" evidence="7">
    <location>
        <begin position="669"/>
        <end position="734"/>
    </location>
</feature>
<dbReference type="PANTHER" id="PTHR30620:SF16">
    <property type="entry name" value="LYSOSOMAL BETA GLUCOSIDASE"/>
    <property type="match status" value="1"/>
</dbReference>
<dbReference type="Pfam" id="PF01915">
    <property type="entry name" value="Glyco_hydro_3_C"/>
    <property type="match status" value="1"/>
</dbReference>
<evidence type="ECO:0000259" key="7">
    <source>
        <dbReference type="SMART" id="SM01217"/>
    </source>
</evidence>
<dbReference type="AlphaFoldDB" id="A0A1G7L574"/>
<gene>
    <name evidence="8" type="ORF">SAMN05216557_103382</name>
</gene>
<keyword evidence="5" id="KW-0378">Hydrolase</keyword>
<comment type="catalytic activity">
    <reaction evidence="1">
        <text>Hydrolysis of terminal, non-reducing beta-D-glucosyl residues with release of beta-D-glucose.</text>
        <dbReference type="EC" id="3.2.1.21"/>
    </reaction>
</comment>
<dbReference type="GO" id="GO:0008422">
    <property type="term" value="F:beta-glucosidase activity"/>
    <property type="evidence" value="ECO:0007669"/>
    <property type="project" value="UniProtKB-EC"/>
</dbReference>
<evidence type="ECO:0000256" key="3">
    <source>
        <dbReference type="ARBA" id="ARBA00012744"/>
    </source>
</evidence>
<dbReference type="EMBL" id="FNBI01000003">
    <property type="protein sequence ID" value="SDF44506.1"/>
    <property type="molecule type" value="Genomic_DNA"/>
</dbReference>
<dbReference type="SUPFAM" id="SSF51445">
    <property type="entry name" value="(Trans)glycosidases"/>
    <property type="match status" value="1"/>
</dbReference>
<organism evidence="8 9">
    <name type="scientific">Sphingomonas carotinifaciens</name>
    <dbReference type="NCBI Taxonomy" id="1166323"/>
    <lineage>
        <taxon>Bacteria</taxon>
        <taxon>Pseudomonadati</taxon>
        <taxon>Pseudomonadota</taxon>
        <taxon>Alphaproteobacteria</taxon>
        <taxon>Sphingomonadales</taxon>
        <taxon>Sphingomonadaceae</taxon>
        <taxon>Sphingomonas</taxon>
    </lineage>
</organism>
<evidence type="ECO:0000256" key="1">
    <source>
        <dbReference type="ARBA" id="ARBA00000448"/>
    </source>
</evidence>
<keyword evidence="4" id="KW-0732">Signal</keyword>
<dbReference type="Gene3D" id="3.20.20.300">
    <property type="entry name" value="Glycoside hydrolase, family 3, N-terminal domain"/>
    <property type="match status" value="1"/>
</dbReference>
<dbReference type="InterPro" id="IPR006311">
    <property type="entry name" value="TAT_signal"/>
</dbReference>
<dbReference type="InterPro" id="IPR001764">
    <property type="entry name" value="Glyco_hydro_3_N"/>
</dbReference>
<protein>
    <recommendedName>
        <fullName evidence="3">beta-glucosidase</fullName>
        <ecNumber evidence="3">3.2.1.21</ecNumber>
    </recommendedName>
</protein>
<dbReference type="GO" id="GO:0009251">
    <property type="term" value="P:glucan catabolic process"/>
    <property type="evidence" value="ECO:0007669"/>
    <property type="project" value="TreeGrafter"/>
</dbReference>
<keyword evidence="9" id="KW-1185">Reference proteome</keyword>
<dbReference type="PROSITE" id="PS51318">
    <property type="entry name" value="TAT"/>
    <property type="match status" value="1"/>
</dbReference>
<dbReference type="Gene3D" id="3.40.50.1700">
    <property type="entry name" value="Glycoside hydrolase family 3 C-terminal domain"/>
    <property type="match status" value="1"/>
</dbReference>
<comment type="similarity">
    <text evidence="2">Belongs to the glycosyl hydrolase 3 family.</text>
</comment>
<dbReference type="InterPro" id="IPR002772">
    <property type="entry name" value="Glyco_hydro_3_C"/>
</dbReference>
<keyword evidence="6" id="KW-0326">Glycosidase</keyword>
<dbReference type="InterPro" id="IPR036881">
    <property type="entry name" value="Glyco_hydro_3_C_sf"/>
</dbReference>
<dbReference type="PRINTS" id="PR00133">
    <property type="entry name" value="GLHYDRLASE3"/>
</dbReference>
<dbReference type="InterPro" id="IPR051915">
    <property type="entry name" value="Cellulose_Degrad_GH3"/>
</dbReference>
<reference evidence="8 9" key="1">
    <citation type="submission" date="2016-10" db="EMBL/GenBank/DDBJ databases">
        <authorList>
            <person name="Varghese N."/>
            <person name="Submissions S."/>
        </authorList>
    </citation>
    <scope>NUCLEOTIDE SEQUENCE [LARGE SCALE GENOMIC DNA]</scope>
    <source>
        <strain evidence="8 9">S7-754</strain>
    </source>
</reference>
<dbReference type="SMART" id="SM01217">
    <property type="entry name" value="Fn3_like"/>
    <property type="match status" value="1"/>
</dbReference>
<evidence type="ECO:0000313" key="9">
    <source>
        <dbReference type="Proteomes" id="UP000323502"/>
    </source>
</evidence>
<dbReference type="RefSeq" id="WP_235904007.1">
    <property type="nucleotide sequence ID" value="NZ_FNBI01000003.1"/>
</dbReference>
<name>A0A1G7L574_9SPHN</name>
<dbReference type="Pfam" id="PF00933">
    <property type="entry name" value="Glyco_hydro_3"/>
    <property type="match status" value="1"/>
</dbReference>